<dbReference type="RefSeq" id="WP_066316619.1">
    <property type="nucleotide sequence ID" value="NZ_LQRT01000035.1"/>
</dbReference>
<evidence type="ECO:0000259" key="4">
    <source>
        <dbReference type="PROSITE" id="PS01124"/>
    </source>
</evidence>
<dbReference type="Pfam" id="PF22200">
    <property type="entry name" value="ExsA_N"/>
    <property type="match status" value="1"/>
</dbReference>
<keyword evidence="3" id="KW-0804">Transcription</keyword>
<evidence type="ECO:0000256" key="1">
    <source>
        <dbReference type="ARBA" id="ARBA00023015"/>
    </source>
</evidence>
<dbReference type="PROSITE" id="PS01124">
    <property type="entry name" value="HTH_ARAC_FAMILY_2"/>
    <property type="match status" value="1"/>
</dbReference>
<dbReference type="PANTHER" id="PTHR43280">
    <property type="entry name" value="ARAC-FAMILY TRANSCRIPTIONAL REGULATOR"/>
    <property type="match status" value="1"/>
</dbReference>
<dbReference type="SMART" id="SM00342">
    <property type="entry name" value="HTH_ARAC"/>
    <property type="match status" value="1"/>
</dbReference>
<evidence type="ECO:0000256" key="3">
    <source>
        <dbReference type="ARBA" id="ARBA00023163"/>
    </source>
</evidence>
<reference evidence="5 6" key="1">
    <citation type="submission" date="2016-01" db="EMBL/GenBank/DDBJ databases">
        <title>The draft genome sequence of Aquimarina sp. RZW4-3-2.</title>
        <authorList>
            <person name="Wang Y."/>
        </authorList>
    </citation>
    <scope>NUCLEOTIDE SEQUENCE [LARGE SCALE GENOMIC DNA]</scope>
    <source>
        <strain evidence="5 6">RZW4-3-2</strain>
    </source>
</reference>
<dbReference type="InterPro" id="IPR018060">
    <property type="entry name" value="HTH_AraC"/>
</dbReference>
<comment type="caution">
    <text evidence="5">The sequence shown here is derived from an EMBL/GenBank/DDBJ whole genome shotgun (WGS) entry which is preliminary data.</text>
</comment>
<evidence type="ECO:0000256" key="2">
    <source>
        <dbReference type="ARBA" id="ARBA00023125"/>
    </source>
</evidence>
<keyword evidence="6" id="KW-1185">Reference proteome</keyword>
<proteinExistence type="predicted"/>
<dbReference type="AlphaFoldDB" id="A0A162YAH5"/>
<dbReference type="InterPro" id="IPR020449">
    <property type="entry name" value="Tscrpt_reg_AraC-type_HTH"/>
</dbReference>
<keyword evidence="2" id="KW-0238">DNA-binding</keyword>
<sequence>MVQDYKTIDLFGKLLFETIILKPPYKKPNLMPNEACFLYILKGEYDSISETERLRIEAGESLLMKCGNYTCNMLPSASSDTYQALAVHFYPDILLKIYENKLPDFLTQKLPLDIGMSKLNSDILIRKYIEGILFYFQTPKLVTEEILILKLKEIILLLNQTKNAPAIRNILSNLFHPTSHSFREIIKAHFYENISLEELAILNNQSLSTFKREFKKIYNASPATYLRDKKLERSLKLLLSSNLRTTDIAYECGFSNVSHFSKSFKGKYGISPTAYKLNHLDKSLS</sequence>
<evidence type="ECO:0000313" key="5">
    <source>
        <dbReference type="EMBL" id="KZS39030.1"/>
    </source>
</evidence>
<accession>A0A162YAH5</accession>
<evidence type="ECO:0000313" key="6">
    <source>
        <dbReference type="Proteomes" id="UP000076715"/>
    </source>
</evidence>
<dbReference type="SUPFAM" id="SSF46689">
    <property type="entry name" value="Homeodomain-like"/>
    <property type="match status" value="2"/>
</dbReference>
<protein>
    <recommendedName>
        <fullName evidence="4">HTH araC/xylS-type domain-containing protein</fullName>
    </recommendedName>
</protein>
<dbReference type="Gene3D" id="1.10.10.60">
    <property type="entry name" value="Homeodomain-like"/>
    <property type="match status" value="2"/>
</dbReference>
<keyword evidence="1" id="KW-0805">Transcription regulation</keyword>
<dbReference type="OrthoDB" id="4480133at2"/>
<dbReference type="Pfam" id="PF12833">
    <property type="entry name" value="HTH_18"/>
    <property type="match status" value="1"/>
</dbReference>
<dbReference type="GO" id="GO:0003700">
    <property type="term" value="F:DNA-binding transcription factor activity"/>
    <property type="evidence" value="ECO:0007669"/>
    <property type="project" value="InterPro"/>
</dbReference>
<dbReference type="STRING" id="1642818.AWE51_10710"/>
<name>A0A162YAH5_9FLAO</name>
<dbReference type="PANTHER" id="PTHR43280:SF2">
    <property type="entry name" value="HTH-TYPE TRANSCRIPTIONAL REGULATOR EXSA"/>
    <property type="match status" value="1"/>
</dbReference>
<dbReference type="PRINTS" id="PR00032">
    <property type="entry name" value="HTHARAC"/>
</dbReference>
<dbReference type="EMBL" id="LQRT01000035">
    <property type="protein sequence ID" value="KZS39030.1"/>
    <property type="molecule type" value="Genomic_DNA"/>
</dbReference>
<feature type="domain" description="HTH araC/xylS-type" evidence="4">
    <location>
        <begin position="180"/>
        <end position="278"/>
    </location>
</feature>
<dbReference type="InterPro" id="IPR054015">
    <property type="entry name" value="ExsA-like_N"/>
</dbReference>
<gene>
    <name evidence="5" type="ORF">AWE51_10710</name>
</gene>
<dbReference type="InterPro" id="IPR009057">
    <property type="entry name" value="Homeodomain-like_sf"/>
</dbReference>
<organism evidence="5 6">
    <name type="scientific">Aquimarina aggregata</name>
    <dbReference type="NCBI Taxonomy" id="1642818"/>
    <lineage>
        <taxon>Bacteria</taxon>
        <taxon>Pseudomonadati</taxon>
        <taxon>Bacteroidota</taxon>
        <taxon>Flavobacteriia</taxon>
        <taxon>Flavobacteriales</taxon>
        <taxon>Flavobacteriaceae</taxon>
        <taxon>Aquimarina</taxon>
    </lineage>
</organism>
<dbReference type="Proteomes" id="UP000076715">
    <property type="component" value="Unassembled WGS sequence"/>
</dbReference>
<dbReference type="GO" id="GO:0043565">
    <property type="term" value="F:sequence-specific DNA binding"/>
    <property type="evidence" value="ECO:0007669"/>
    <property type="project" value="InterPro"/>
</dbReference>